<comment type="caution">
    <text evidence="1">The sequence shown here is derived from an EMBL/GenBank/DDBJ whole genome shotgun (WGS) entry which is preliminary data.</text>
</comment>
<dbReference type="GeneID" id="85386025"/>
<dbReference type="Proteomes" id="UP001244207">
    <property type="component" value="Unassembled WGS sequence"/>
</dbReference>
<accession>A0AAD8UB73</accession>
<name>A0AAD8UB73_GLOAC</name>
<evidence type="ECO:0000313" key="2">
    <source>
        <dbReference type="Proteomes" id="UP001244207"/>
    </source>
</evidence>
<organism evidence="1 2">
    <name type="scientific">Glomerella acutata</name>
    <name type="common">Colletotrichum acutatum</name>
    <dbReference type="NCBI Taxonomy" id="27357"/>
    <lineage>
        <taxon>Eukaryota</taxon>
        <taxon>Fungi</taxon>
        <taxon>Dikarya</taxon>
        <taxon>Ascomycota</taxon>
        <taxon>Pezizomycotina</taxon>
        <taxon>Sordariomycetes</taxon>
        <taxon>Hypocreomycetidae</taxon>
        <taxon>Glomerellales</taxon>
        <taxon>Glomerellaceae</taxon>
        <taxon>Colletotrichum</taxon>
        <taxon>Colletotrichum acutatum species complex</taxon>
    </lineage>
</organism>
<protein>
    <submittedName>
        <fullName evidence="1">Uncharacterized protein</fullName>
    </submittedName>
</protein>
<sequence length="149" mass="16160">MLFLAGVAVQPCSSQCAATMCQAHASGSVPAPFYASHERRKTHRHLWMVHTTLGLTAHATGRQPTHDGSILYIIIPRTGTLGCCSQAVGSWPTVWHMRWLNRSGQKRTAGCALQLVLPCAGCIFGSGVFQRATHLLVHLVSPPPYRCNS</sequence>
<reference evidence="1" key="1">
    <citation type="submission" date="2021-12" db="EMBL/GenBank/DDBJ databases">
        <title>Comparative genomics, transcriptomics and evolutionary studies reveal genomic signatures of adaptation to plant cell wall in hemibiotrophic fungi.</title>
        <authorList>
            <consortium name="DOE Joint Genome Institute"/>
            <person name="Baroncelli R."/>
            <person name="Diaz J.F."/>
            <person name="Benocci T."/>
            <person name="Peng M."/>
            <person name="Battaglia E."/>
            <person name="Haridas S."/>
            <person name="Andreopoulos W."/>
            <person name="Labutti K."/>
            <person name="Pangilinan J."/>
            <person name="Floch G.L."/>
            <person name="Makela M.R."/>
            <person name="Henrissat B."/>
            <person name="Grigoriev I.V."/>
            <person name="Crouch J.A."/>
            <person name="De Vries R.P."/>
            <person name="Sukno S.A."/>
            <person name="Thon M.R."/>
        </authorList>
    </citation>
    <scope>NUCLEOTIDE SEQUENCE</scope>
    <source>
        <strain evidence="1">CBS 112980</strain>
    </source>
</reference>
<dbReference type="AlphaFoldDB" id="A0AAD8UB73"/>
<evidence type="ECO:0000313" key="1">
    <source>
        <dbReference type="EMBL" id="KAK1717440.1"/>
    </source>
</evidence>
<proteinExistence type="predicted"/>
<gene>
    <name evidence="1" type="ORF">BDZ83DRAFT_28001</name>
</gene>
<dbReference type="EMBL" id="JAHMHS010000107">
    <property type="protein sequence ID" value="KAK1717440.1"/>
    <property type="molecule type" value="Genomic_DNA"/>
</dbReference>
<keyword evidence="2" id="KW-1185">Reference proteome</keyword>
<dbReference type="RefSeq" id="XP_060360927.1">
    <property type="nucleotide sequence ID" value="XM_060502126.1"/>
</dbReference>